<keyword evidence="1" id="KW-0812">Transmembrane</keyword>
<protein>
    <submittedName>
        <fullName evidence="2">Uncharacterized protein</fullName>
    </submittedName>
</protein>
<evidence type="ECO:0000313" key="2">
    <source>
        <dbReference type="EMBL" id="MFI7260994.1"/>
    </source>
</evidence>
<dbReference type="EMBL" id="JBITLE010000001">
    <property type="protein sequence ID" value="MFI7260994.1"/>
    <property type="molecule type" value="Genomic_DNA"/>
</dbReference>
<organism evidence="2 3">
    <name type="scientific">Micromonospora maritima</name>
    <dbReference type="NCBI Taxonomy" id="986711"/>
    <lineage>
        <taxon>Bacteria</taxon>
        <taxon>Bacillati</taxon>
        <taxon>Actinomycetota</taxon>
        <taxon>Actinomycetes</taxon>
        <taxon>Micromonosporales</taxon>
        <taxon>Micromonosporaceae</taxon>
        <taxon>Micromonospora</taxon>
    </lineage>
</organism>
<evidence type="ECO:0000256" key="1">
    <source>
        <dbReference type="SAM" id="Phobius"/>
    </source>
</evidence>
<gene>
    <name evidence="2" type="ORF">ACIBP4_01620</name>
</gene>
<feature type="transmembrane region" description="Helical" evidence="1">
    <location>
        <begin position="37"/>
        <end position="54"/>
    </location>
</feature>
<dbReference type="RefSeq" id="WP_396771943.1">
    <property type="nucleotide sequence ID" value="NZ_JBITLA010000032.1"/>
</dbReference>
<keyword evidence="1" id="KW-0472">Membrane</keyword>
<name>A0ABW7ZDU5_9ACTN</name>
<sequence>MPEDQDRRSSLLAILALTAELVTNLNEMVASSDEPGLAGLGFVMLILVMALVAGN</sequence>
<evidence type="ECO:0000313" key="3">
    <source>
        <dbReference type="Proteomes" id="UP001612812"/>
    </source>
</evidence>
<reference evidence="2 3" key="1">
    <citation type="submission" date="2024-10" db="EMBL/GenBank/DDBJ databases">
        <title>The Natural Products Discovery Center: Release of the First 8490 Sequenced Strains for Exploring Actinobacteria Biosynthetic Diversity.</title>
        <authorList>
            <person name="Kalkreuter E."/>
            <person name="Kautsar S.A."/>
            <person name="Yang D."/>
            <person name="Bader C.D."/>
            <person name="Teijaro C.N."/>
            <person name="Fluegel L."/>
            <person name="Davis C.M."/>
            <person name="Simpson J.R."/>
            <person name="Lauterbach L."/>
            <person name="Steele A.D."/>
            <person name="Gui C."/>
            <person name="Meng S."/>
            <person name="Li G."/>
            <person name="Viehrig K."/>
            <person name="Ye F."/>
            <person name="Su P."/>
            <person name="Kiefer A.F."/>
            <person name="Nichols A."/>
            <person name="Cepeda A.J."/>
            <person name="Yan W."/>
            <person name="Fan B."/>
            <person name="Jiang Y."/>
            <person name="Adhikari A."/>
            <person name="Zheng C.-J."/>
            <person name="Schuster L."/>
            <person name="Cowan T.M."/>
            <person name="Smanski M.J."/>
            <person name="Chevrette M.G."/>
            <person name="De Carvalho L.P.S."/>
            <person name="Shen B."/>
        </authorList>
    </citation>
    <scope>NUCLEOTIDE SEQUENCE [LARGE SCALE GENOMIC DNA]</scope>
    <source>
        <strain evidence="2 3">NPDC049845</strain>
    </source>
</reference>
<accession>A0ABW7ZDU5</accession>
<dbReference type="Proteomes" id="UP001612812">
    <property type="component" value="Unassembled WGS sequence"/>
</dbReference>
<keyword evidence="1" id="KW-1133">Transmembrane helix</keyword>
<keyword evidence="3" id="KW-1185">Reference proteome</keyword>
<proteinExistence type="predicted"/>
<comment type="caution">
    <text evidence="2">The sequence shown here is derived from an EMBL/GenBank/DDBJ whole genome shotgun (WGS) entry which is preliminary data.</text>
</comment>